<evidence type="ECO:0000313" key="2">
    <source>
        <dbReference type="Proteomes" id="UP001143700"/>
    </source>
</evidence>
<reference evidence="1" key="1">
    <citation type="journal article" date="2022" name="Microorganisms">
        <title>Antibiotic Susceptibility, Resistance Gene Determinants and Corresponding Genomic Regions in Lactobacillus amylovorus Isolates Derived from Wild Boars and Domestic Pigs.</title>
        <authorList>
            <person name="Moravkova M."/>
            <person name="Kostovova I."/>
            <person name="Kavanova K."/>
            <person name="Pechar R."/>
            <person name="Stanek S."/>
            <person name="Brychta A."/>
            <person name="Zeman M."/>
            <person name="Kubasova T."/>
        </authorList>
    </citation>
    <scope>NUCLEOTIDE SEQUENCE</scope>
    <source>
        <strain evidence="1">M356A</strain>
    </source>
</reference>
<protein>
    <submittedName>
        <fullName evidence="1">Uncharacterized protein</fullName>
    </submittedName>
</protein>
<name>A0A9X3W9Z3_LACAM</name>
<organism evidence="1 2">
    <name type="scientific">Lactobacillus amylovorus</name>
    <dbReference type="NCBI Taxonomy" id="1604"/>
    <lineage>
        <taxon>Bacteria</taxon>
        <taxon>Bacillati</taxon>
        <taxon>Bacillota</taxon>
        <taxon>Bacilli</taxon>
        <taxon>Lactobacillales</taxon>
        <taxon>Lactobacillaceae</taxon>
        <taxon>Lactobacillus</taxon>
    </lineage>
</organism>
<reference evidence="1" key="2">
    <citation type="submission" date="2022-10" db="EMBL/GenBank/DDBJ databases">
        <authorList>
            <person name="Kostovova I."/>
            <person name="Moravkova M."/>
            <person name="Pechar R."/>
        </authorList>
    </citation>
    <scope>NUCLEOTIDE SEQUENCE</scope>
    <source>
        <strain evidence="1">M356A</strain>
    </source>
</reference>
<dbReference type="AlphaFoldDB" id="A0A9X3W9Z3"/>
<evidence type="ECO:0000313" key="1">
    <source>
        <dbReference type="EMBL" id="MDB6262484.1"/>
    </source>
</evidence>
<gene>
    <name evidence="1" type="ORF">ODV15_07970</name>
</gene>
<comment type="caution">
    <text evidence="1">The sequence shown here is derived from an EMBL/GenBank/DDBJ whole genome shotgun (WGS) entry which is preliminary data.</text>
</comment>
<dbReference type="RefSeq" id="WP_271870469.1">
    <property type="nucleotide sequence ID" value="NZ_JAOTGU010000011.1"/>
</dbReference>
<dbReference type="EMBL" id="JAOTGU010000011">
    <property type="protein sequence ID" value="MDB6262484.1"/>
    <property type="molecule type" value="Genomic_DNA"/>
</dbReference>
<dbReference type="Proteomes" id="UP001143700">
    <property type="component" value="Unassembled WGS sequence"/>
</dbReference>
<sequence>MSEPYMRNLVALLKNITRVTVGPTHEPLLLHAKTCDGCRDCAQYLPILQWRKKILSKECVGGVSWAKALEMRHTHTIFYYYPNGDELRKPNGKLDPEVYIKLKYDVDGPDGKGFTDEQIWDYFRINKGESQRFKKEYFPNWSKESKEEIFNNAEREVTKKFNEKQTHKTTPIKLDPRRVDNN</sequence>
<accession>A0A9X3W9Z3</accession>
<proteinExistence type="predicted"/>